<protein>
    <submittedName>
        <fullName evidence="2">Uncharacterized protein</fullName>
    </submittedName>
</protein>
<reference evidence="2" key="2">
    <citation type="submission" date="2020-06" db="EMBL/GenBank/DDBJ databases">
        <authorList>
            <person name="Sheffer M."/>
        </authorList>
    </citation>
    <scope>NUCLEOTIDE SEQUENCE</scope>
</reference>
<evidence type="ECO:0000313" key="3">
    <source>
        <dbReference type="Proteomes" id="UP000807504"/>
    </source>
</evidence>
<evidence type="ECO:0000256" key="1">
    <source>
        <dbReference type="SAM" id="SignalP"/>
    </source>
</evidence>
<organism evidence="2 3">
    <name type="scientific">Argiope bruennichi</name>
    <name type="common">Wasp spider</name>
    <name type="synonym">Aranea bruennichi</name>
    <dbReference type="NCBI Taxonomy" id="94029"/>
    <lineage>
        <taxon>Eukaryota</taxon>
        <taxon>Metazoa</taxon>
        <taxon>Ecdysozoa</taxon>
        <taxon>Arthropoda</taxon>
        <taxon>Chelicerata</taxon>
        <taxon>Arachnida</taxon>
        <taxon>Araneae</taxon>
        <taxon>Araneomorphae</taxon>
        <taxon>Entelegynae</taxon>
        <taxon>Araneoidea</taxon>
        <taxon>Araneidae</taxon>
        <taxon>Argiope</taxon>
    </lineage>
</organism>
<comment type="caution">
    <text evidence="2">The sequence shown here is derived from an EMBL/GenBank/DDBJ whole genome shotgun (WGS) entry which is preliminary data.</text>
</comment>
<name>A0A8T0FZ63_ARGBR</name>
<evidence type="ECO:0000313" key="2">
    <source>
        <dbReference type="EMBL" id="KAF8794920.1"/>
    </source>
</evidence>
<keyword evidence="3" id="KW-1185">Reference proteome</keyword>
<sequence length="133" mass="15050">MQTYRIASFFSVCLIASCVLTKGDPNEEVAQIVNCVSMSGDQQLCDGILHCNDKLSEPYQNAYNECVKRYLPNGIGRCDENSELYYSEEKRKQIYGCIQNKVANVKLTDEQEQQMDDFEKCVHDLGKKAGCNS</sequence>
<dbReference type="PROSITE" id="PS51257">
    <property type="entry name" value="PROKAR_LIPOPROTEIN"/>
    <property type="match status" value="1"/>
</dbReference>
<proteinExistence type="predicted"/>
<accession>A0A8T0FZ63</accession>
<dbReference type="EMBL" id="JABXBU010000002">
    <property type="protein sequence ID" value="KAF8794920.1"/>
    <property type="molecule type" value="Genomic_DNA"/>
</dbReference>
<reference evidence="2" key="1">
    <citation type="journal article" date="2020" name="bioRxiv">
        <title>Chromosome-level reference genome of the European wasp spider Argiope bruennichi: a resource for studies on range expansion and evolutionary adaptation.</title>
        <authorList>
            <person name="Sheffer M.M."/>
            <person name="Hoppe A."/>
            <person name="Krehenwinkel H."/>
            <person name="Uhl G."/>
            <person name="Kuss A.W."/>
            <person name="Jensen L."/>
            <person name="Jensen C."/>
            <person name="Gillespie R.G."/>
            <person name="Hoff K.J."/>
            <person name="Prost S."/>
        </authorList>
    </citation>
    <scope>NUCLEOTIDE SEQUENCE</scope>
</reference>
<feature type="signal peptide" evidence="1">
    <location>
        <begin position="1"/>
        <end position="23"/>
    </location>
</feature>
<dbReference type="AlphaFoldDB" id="A0A8T0FZ63"/>
<gene>
    <name evidence="2" type="ORF">HNY73_002834</name>
</gene>
<keyword evidence="1" id="KW-0732">Signal</keyword>
<dbReference type="Proteomes" id="UP000807504">
    <property type="component" value="Unassembled WGS sequence"/>
</dbReference>
<feature type="chain" id="PRO_5035815721" evidence="1">
    <location>
        <begin position="24"/>
        <end position="133"/>
    </location>
</feature>